<proteinExistence type="predicted"/>
<dbReference type="Proteomes" id="UP000220639">
    <property type="component" value="Unassembled WGS sequence"/>
</dbReference>
<organism evidence="2 3">
    <name type="scientific">Klebsiella grimontii</name>
    <dbReference type="NCBI Taxonomy" id="2058152"/>
    <lineage>
        <taxon>Bacteria</taxon>
        <taxon>Pseudomonadati</taxon>
        <taxon>Pseudomonadota</taxon>
        <taxon>Gammaproteobacteria</taxon>
        <taxon>Enterobacterales</taxon>
        <taxon>Enterobacteriaceae</taxon>
        <taxon>Klebsiella/Raoultella group</taxon>
        <taxon>Klebsiella</taxon>
    </lineage>
</organism>
<dbReference type="InterPro" id="IPR006116">
    <property type="entry name" value="NT_2-5OAS_ClassI-CCAase"/>
</dbReference>
<protein>
    <recommendedName>
        <fullName evidence="4">Nucleotidyltransferase</fullName>
    </recommendedName>
</protein>
<accession>A0A285B856</accession>
<dbReference type="RefSeq" id="WP_098141124.1">
    <property type="nucleotide sequence ID" value="NZ_CABGWT010000017.1"/>
</dbReference>
<dbReference type="GO" id="GO:0016779">
    <property type="term" value="F:nucleotidyltransferase activity"/>
    <property type="evidence" value="ECO:0007669"/>
    <property type="project" value="InterPro"/>
</dbReference>
<evidence type="ECO:0000256" key="1">
    <source>
        <dbReference type="ARBA" id="ARBA00023118"/>
    </source>
</evidence>
<evidence type="ECO:0000313" key="2">
    <source>
        <dbReference type="EMBL" id="SNU37181.1"/>
    </source>
</evidence>
<evidence type="ECO:0008006" key="4">
    <source>
        <dbReference type="Google" id="ProtNLM"/>
    </source>
</evidence>
<name>A0A285B856_9ENTR</name>
<evidence type="ECO:0000313" key="3">
    <source>
        <dbReference type="Proteomes" id="UP000220639"/>
    </source>
</evidence>
<dbReference type="CDD" id="cd05400">
    <property type="entry name" value="NT_2-5OAS_ClassI-CCAase"/>
    <property type="match status" value="1"/>
</dbReference>
<dbReference type="Pfam" id="PF18144">
    <property type="entry name" value="SMODS"/>
    <property type="match status" value="1"/>
</dbReference>
<dbReference type="InterPro" id="IPR043519">
    <property type="entry name" value="NT_sf"/>
</dbReference>
<dbReference type="Gene3D" id="1.10.1410.20">
    <property type="entry name" value="2'-5'-oligoadenylate synthetase 1, domain 2"/>
    <property type="match status" value="1"/>
</dbReference>
<keyword evidence="1" id="KW-0051">Antiviral defense</keyword>
<dbReference type="SUPFAM" id="SSF81301">
    <property type="entry name" value="Nucleotidyltransferase"/>
    <property type="match status" value="1"/>
</dbReference>
<dbReference type="AlphaFoldDB" id="A0A285B856"/>
<dbReference type="GO" id="GO:0051607">
    <property type="term" value="P:defense response to virus"/>
    <property type="evidence" value="ECO:0007669"/>
    <property type="project" value="UniProtKB-KW"/>
</dbReference>
<gene>
    <name evidence="2" type="ORF">KOSB73_320019</name>
</gene>
<sequence>MPLSNTELRYYDSNVLRLPSDKRTEYHAQVDRLITELKKSVKEQDEIKITKVVKAGSFAKFTILRKTHEDPVDVDVVFYISGKDVTQETLGSLSEKIFNALVKLYPNKSVEDFQLQRKAATVTFVKSGLNVDVVPVIEDIDKAGYGWQFDIHEGTKLHTCAPCQIKFIRDRKETDNDFRTLVRLAKKWRNHAGLIHLKSFTIELILAFLLDKNGKEGSIESRFRQFLLYIAQSGLKEKIFFPENGNDIPDFSDPVVIIDPVCVTNNVASRLSDDERIEIVDAAAEAWEIAHHASVEDDLAIWKELFGPRLKVREEA</sequence>
<dbReference type="SUPFAM" id="SSF81631">
    <property type="entry name" value="PAP/OAS1 substrate-binding domain"/>
    <property type="match status" value="1"/>
</dbReference>
<dbReference type="NCBIfam" id="NF041116">
    <property type="entry name" value="CBASS_cyclase_a"/>
    <property type="match status" value="1"/>
</dbReference>
<reference evidence="3" key="1">
    <citation type="submission" date="2017-08" db="EMBL/GenBank/DDBJ databases">
        <authorList>
            <person name="Brisse S."/>
        </authorList>
    </citation>
    <scope>NUCLEOTIDE SEQUENCE [LARGE SCALE GENOMIC DNA]</scope>
    <source>
        <strain evidence="3">06D021</strain>
    </source>
</reference>
<dbReference type="EMBL" id="FZTC01000026">
    <property type="protein sequence ID" value="SNU37181.1"/>
    <property type="molecule type" value="Genomic_DNA"/>
</dbReference>
<dbReference type="InterPro" id="IPR053445">
    <property type="entry name" value="CBASS_cN_synthase"/>
</dbReference>
<dbReference type="Gene3D" id="3.30.460.10">
    <property type="entry name" value="Beta Polymerase, domain 2"/>
    <property type="match status" value="1"/>
</dbReference>